<feature type="region of interest" description="Disordered" evidence="1">
    <location>
        <begin position="1"/>
        <end position="34"/>
    </location>
</feature>
<dbReference type="InterPro" id="IPR000719">
    <property type="entry name" value="Prot_kinase_dom"/>
</dbReference>
<organism evidence="3 4">
    <name type="scientific">Chenopodium quinoa</name>
    <name type="common">Quinoa</name>
    <dbReference type="NCBI Taxonomy" id="63459"/>
    <lineage>
        <taxon>Eukaryota</taxon>
        <taxon>Viridiplantae</taxon>
        <taxon>Streptophyta</taxon>
        <taxon>Embryophyta</taxon>
        <taxon>Tracheophyta</taxon>
        <taxon>Spermatophyta</taxon>
        <taxon>Magnoliopsida</taxon>
        <taxon>eudicotyledons</taxon>
        <taxon>Gunneridae</taxon>
        <taxon>Pentapetalae</taxon>
        <taxon>Caryophyllales</taxon>
        <taxon>Chenopodiaceae</taxon>
        <taxon>Chenopodioideae</taxon>
        <taxon>Atripliceae</taxon>
        <taxon>Chenopodium</taxon>
    </lineage>
</organism>
<reference evidence="3" key="2">
    <citation type="submission" date="2021-03" db="UniProtKB">
        <authorList>
            <consortium name="EnsemblPlants"/>
        </authorList>
    </citation>
    <scope>IDENTIFICATION</scope>
</reference>
<reference evidence="3" key="1">
    <citation type="journal article" date="2017" name="Nature">
        <title>The genome of Chenopodium quinoa.</title>
        <authorList>
            <person name="Jarvis D.E."/>
            <person name="Ho Y.S."/>
            <person name="Lightfoot D.J."/>
            <person name="Schmoeckel S.M."/>
            <person name="Li B."/>
            <person name="Borm T.J.A."/>
            <person name="Ohyanagi H."/>
            <person name="Mineta K."/>
            <person name="Michell C.T."/>
            <person name="Saber N."/>
            <person name="Kharbatia N.M."/>
            <person name="Rupper R.R."/>
            <person name="Sharp A.R."/>
            <person name="Dally N."/>
            <person name="Boughton B.A."/>
            <person name="Woo Y.H."/>
            <person name="Gao G."/>
            <person name="Schijlen E.G.W.M."/>
            <person name="Guo X."/>
            <person name="Momin A.A."/>
            <person name="Negrao S."/>
            <person name="Al-Babili S."/>
            <person name="Gehring C."/>
            <person name="Roessner U."/>
            <person name="Jung C."/>
            <person name="Murphy K."/>
            <person name="Arold S.T."/>
            <person name="Gojobori T."/>
            <person name="van der Linden C.G."/>
            <person name="van Loo E.N."/>
            <person name="Jellen E.N."/>
            <person name="Maughan P.J."/>
            <person name="Tester M."/>
        </authorList>
    </citation>
    <scope>NUCLEOTIDE SEQUENCE [LARGE SCALE GENOMIC DNA]</scope>
    <source>
        <strain evidence="3">cv. PI 614886</strain>
    </source>
</reference>
<evidence type="ECO:0000313" key="3">
    <source>
        <dbReference type="EnsemblPlants" id="AUR62022651-RA:cds"/>
    </source>
</evidence>
<dbReference type="GO" id="GO:0004672">
    <property type="term" value="F:protein kinase activity"/>
    <property type="evidence" value="ECO:0007669"/>
    <property type="project" value="InterPro"/>
</dbReference>
<dbReference type="EnsemblPlants" id="AUR62022651-RA">
    <property type="protein sequence ID" value="AUR62022651-RA:cds"/>
    <property type="gene ID" value="AUR62022651"/>
</dbReference>
<evidence type="ECO:0000313" key="4">
    <source>
        <dbReference type="Proteomes" id="UP000596660"/>
    </source>
</evidence>
<accession>A0A803M352</accession>
<evidence type="ECO:0000256" key="1">
    <source>
        <dbReference type="SAM" id="MobiDB-lite"/>
    </source>
</evidence>
<dbReference type="Pfam" id="PF00069">
    <property type="entry name" value="Pkinase"/>
    <property type="match status" value="1"/>
</dbReference>
<feature type="region of interest" description="Disordered" evidence="1">
    <location>
        <begin position="65"/>
        <end position="88"/>
    </location>
</feature>
<dbReference type="InterPro" id="IPR011009">
    <property type="entry name" value="Kinase-like_dom_sf"/>
</dbReference>
<protein>
    <recommendedName>
        <fullName evidence="2">Protein kinase domain-containing protein</fullName>
    </recommendedName>
</protein>
<keyword evidence="4" id="KW-1185">Reference proteome</keyword>
<evidence type="ECO:0000259" key="2">
    <source>
        <dbReference type="PROSITE" id="PS50011"/>
    </source>
</evidence>
<dbReference type="PROSITE" id="PS50011">
    <property type="entry name" value="PROTEIN_KINASE_DOM"/>
    <property type="match status" value="1"/>
</dbReference>
<dbReference type="SUPFAM" id="SSF56112">
    <property type="entry name" value="Protein kinase-like (PK-like)"/>
    <property type="match status" value="1"/>
</dbReference>
<dbReference type="Gramene" id="AUR62022651-RA">
    <property type="protein sequence ID" value="AUR62022651-RA:cds"/>
    <property type="gene ID" value="AUR62022651"/>
</dbReference>
<dbReference type="PANTHER" id="PTHR46863:SF2">
    <property type="entry name" value="LYSM DOMAIN RECEPTOR-LIKE KINASE 3"/>
    <property type="match status" value="1"/>
</dbReference>
<dbReference type="Gene3D" id="1.10.510.10">
    <property type="entry name" value="Transferase(Phosphotransferase) domain 1"/>
    <property type="match status" value="1"/>
</dbReference>
<dbReference type="Gene3D" id="3.30.200.20">
    <property type="entry name" value="Phosphorylase Kinase, domain 1"/>
    <property type="match status" value="1"/>
</dbReference>
<proteinExistence type="predicted"/>
<dbReference type="GO" id="GO:0005524">
    <property type="term" value="F:ATP binding"/>
    <property type="evidence" value="ECO:0007669"/>
    <property type="project" value="InterPro"/>
</dbReference>
<dbReference type="OMA" id="CHLHGKQ"/>
<dbReference type="AlphaFoldDB" id="A0A803M352"/>
<dbReference type="Proteomes" id="UP000596660">
    <property type="component" value="Unplaced"/>
</dbReference>
<sequence length="538" mass="59966">MGRREKEHQSSIQSNPPATRAMTFSLAPSPPPTVFDEQTFVFGDHENSKLPIDADQVISQASDAIRPSSTGGRTWKRAPRAKKSEKEGTVAVLSKRGMEELTSGEKVMVGDKRAKHDDVNTMEASPPPHYLQTWLSSWSYCFLRDRHQSRMGSWDPHWQFLAAQPPEPERSPRCRSLEYYRLGWRSLKDSLPENPHIYDLSEIRSATKNFLLKPFSSSSSSTSWKCVINKKQSVVTQRKLRRPIDNSELRRKLSLLCKSHHASLVKLNGASVSGNCIYLVYEFISGASLNDCLRNPRNPNFTVLSNWISRVQIIAGIADGLDYMHNSAGFKSGFVHNHIKSSSIVVSEEPALVAKICHFGTAQLCGEVPEAIMEEDDETLDFQVLKRVGSAVGKFVGTRGYMSPEFQTTGIPTLKSDVFAFGVVLLEILSGEEPMKVHVDSDKGIFRKVSLIETAREVVGDGAGKLRQWIDRRLRDSYPVEVAEGLARVALGCVQEDPGRRPDMGQVAGWISKYYLESKIWAQGIGLPDGITASFAPR</sequence>
<name>A0A803M352_CHEQI</name>
<dbReference type="PANTHER" id="PTHR46863">
    <property type="entry name" value="OS09G0572100 PROTEIN"/>
    <property type="match status" value="1"/>
</dbReference>
<feature type="domain" description="Protein kinase" evidence="2">
    <location>
        <begin position="209"/>
        <end position="515"/>
    </location>
</feature>